<gene>
    <name evidence="1" type="ORF">D3877_01095</name>
</gene>
<dbReference type="RefSeq" id="WP_119828963.1">
    <property type="nucleotide sequence ID" value="NZ_QYUL01000001.1"/>
</dbReference>
<dbReference type="Proteomes" id="UP000283458">
    <property type="component" value="Unassembled WGS sequence"/>
</dbReference>
<evidence type="ECO:0000313" key="2">
    <source>
        <dbReference type="Proteomes" id="UP000283458"/>
    </source>
</evidence>
<proteinExistence type="predicted"/>
<sequence>MTQSLPDALADVRRAYRLLWSYQKRVLNIVAMIREQLGFVPHHIEYQFSRPGQRMESPETWMWDALPFSLIGFDATNQGDPKAIGARLLYIEVVSDTGLMIEKDRGGGDWEPNPLVFSPLEESRSELLLYLVENRRNRRGDVSWRNNIMPEVEWPLADGGHDYKTAGVRTYGERIDLVELGDPVALSNRVELFRINADRELAGDGAV</sequence>
<organism evidence="1 2">
    <name type="scientific">Azospirillum cavernae</name>
    <dbReference type="NCBI Taxonomy" id="2320860"/>
    <lineage>
        <taxon>Bacteria</taxon>
        <taxon>Pseudomonadati</taxon>
        <taxon>Pseudomonadota</taxon>
        <taxon>Alphaproteobacteria</taxon>
        <taxon>Rhodospirillales</taxon>
        <taxon>Azospirillaceae</taxon>
        <taxon>Azospirillum</taxon>
    </lineage>
</organism>
<keyword evidence="2" id="KW-1185">Reference proteome</keyword>
<protein>
    <submittedName>
        <fullName evidence="1">Uncharacterized protein</fullName>
    </submittedName>
</protein>
<comment type="caution">
    <text evidence="1">The sequence shown here is derived from an EMBL/GenBank/DDBJ whole genome shotgun (WGS) entry which is preliminary data.</text>
</comment>
<evidence type="ECO:0000313" key="1">
    <source>
        <dbReference type="EMBL" id="RJF83323.1"/>
    </source>
</evidence>
<accession>A0A418VZZ8</accession>
<dbReference type="OrthoDB" id="6866176at2"/>
<name>A0A418VZZ8_9PROT</name>
<dbReference type="EMBL" id="QYUL01000001">
    <property type="protein sequence ID" value="RJF83323.1"/>
    <property type="molecule type" value="Genomic_DNA"/>
</dbReference>
<reference evidence="1 2" key="1">
    <citation type="submission" date="2018-09" db="EMBL/GenBank/DDBJ databases">
        <authorList>
            <person name="Zhu H."/>
        </authorList>
    </citation>
    <scope>NUCLEOTIDE SEQUENCE [LARGE SCALE GENOMIC DNA]</scope>
    <source>
        <strain evidence="1 2">K2W22B-5</strain>
    </source>
</reference>
<dbReference type="AlphaFoldDB" id="A0A418VZZ8"/>